<keyword evidence="7 19" id="KW-0444">Lipid biosynthesis</keyword>
<feature type="transmembrane region" description="Helical" evidence="19">
    <location>
        <begin position="384"/>
        <end position="405"/>
    </location>
</feature>
<comment type="similarity">
    <text evidence="3 19">Belongs to the glycosyltransferase 83 family.</text>
</comment>
<reference evidence="21 22" key="1">
    <citation type="submission" date="2014-01" db="EMBL/GenBank/DDBJ databases">
        <title>Isolation of Serratia multitudinisentens RB-25 from Ex-Landfill site.</title>
        <authorList>
            <person name="Robson E.H.J."/>
        </authorList>
    </citation>
    <scope>NUCLEOTIDE SEQUENCE [LARGE SCALE GENOMIC DNA]</scope>
    <source>
        <strain evidence="21 22">RB-25</strain>
    </source>
</reference>
<evidence type="ECO:0000256" key="5">
    <source>
        <dbReference type="ARBA" id="ARBA00015532"/>
    </source>
</evidence>
<evidence type="ECO:0000256" key="1">
    <source>
        <dbReference type="ARBA" id="ARBA00004429"/>
    </source>
</evidence>
<dbReference type="RefSeq" id="WP_024913028.1">
    <property type="nucleotide sequence ID" value="NZ_CP007044.2"/>
</dbReference>
<evidence type="ECO:0000256" key="10">
    <source>
        <dbReference type="ARBA" id="ARBA00022676"/>
    </source>
</evidence>
<evidence type="ECO:0000256" key="12">
    <source>
        <dbReference type="ARBA" id="ARBA00022692"/>
    </source>
</evidence>
<dbReference type="GO" id="GO:0009245">
    <property type="term" value="P:lipid A biosynthetic process"/>
    <property type="evidence" value="ECO:0007669"/>
    <property type="project" value="UniProtKB-UniRule"/>
</dbReference>
<comment type="catalytic activity">
    <reaction evidence="18 19">
        <text>4-amino-4-deoxy-alpha-L-arabinopyranosyl di-trans,octa-cis-undecaprenyl phosphate + lipid IVA = lipid IIA + di-trans,octa-cis-undecaprenyl phosphate.</text>
        <dbReference type="EC" id="2.4.2.43"/>
    </reaction>
</comment>
<name>W0LEQ3_9GAMM</name>
<keyword evidence="22" id="KW-1185">Reference proteome</keyword>
<evidence type="ECO:0000256" key="8">
    <source>
        <dbReference type="ARBA" id="ARBA00022519"/>
    </source>
</evidence>
<dbReference type="EMBL" id="CP007044">
    <property type="protein sequence ID" value="AHG22348.1"/>
    <property type="molecule type" value="Genomic_DNA"/>
</dbReference>
<dbReference type="GO" id="GO:0103015">
    <property type="term" value="F:4-amino-4-deoxy-L-arabinose transferase activity"/>
    <property type="evidence" value="ECO:0007669"/>
    <property type="project" value="UniProtKB-EC"/>
</dbReference>
<feature type="transmembrane region" description="Helical" evidence="19">
    <location>
        <begin position="114"/>
        <end position="133"/>
    </location>
</feature>
<dbReference type="PANTHER" id="PTHR33908:SF3">
    <property type="entry name" value="UNDECAPRENYL PHOSPHATE-ALPHA-4-AMINO-4-DEOXY-L-ARABINOSE ARABINOSYL TRANSFERASE"/>
    <property type="match status" value="1"/>
</dbReference>
<evidence type="ECO:0000256" key="17">
    <source>
        <dbReference type="ARBA" id="ARBA00025446"/>
    </source>
</evidence>
<proteinExistence type="inferred from homology"/>
<feature type="transmembrane region" description="Helical" evidence="19">
    <location>
        <begin position="206"/>
        <end position="229"/>
    </location>
</feature>
<evidence type="ECO:0000256" key="2">
    <source>
        <dbReference type="ARBA" id="ARBA00005200"/>
    </source>
</evidence>
<dbReference type="AlphaFoldDB" id="W0LEQ3"/>
<evidence type="ECO:0000256" key="7">
    <source>
        <dbReference type="ARBA" id="ARBA00022516"/>
    </source>
</evidence>
<evidence type="ECO:0000256" key="13">
    <source>
        <dbReference type="ARBA" id="ARBA00022985"/>
    </source>
</evidence>
<protein>
    <recommendedName>
        <fullName evidence="5 19">Undecaprenyl phosphate-alpha-4-amino-4-deoxy-L-arabinose arabinosyl transferase</fullName>
        <ecNumber evidence="4 19">2.4.2.43</ecNumber>
    </recommendedName>
    <alternativeName>
        <fullName evidence="19">4-amino-4-deoxy-L-arabinose lipid A transferase</fullName>
    </alternativeName>
    <alternativeName>
        <fullName evidence="19">Lipid IV(A) 4-amino-4-deoxy-L-arabinosyltransferase</fullName>
    </alternativeName>
    <alternativeName>
        <fullName evidence="19">Undecaprenyl phosphate-alpha-L-Ara4N transferase</fullName>
    </alternativeName>
</protein>
<evidence type="ECO:0000313" key="21">
    <source>
        <dbReference type="EMBL" id="AHG22348.1"/>
    </source>
</evidence>
<dbReference type="InterPro" id="IPR050297">
    <property type="entry name" value="LipidA_mod_glycosyltrf_83"/>
</dbReference>
<evidence type="ECO:0000256" key="4">
    <source>
        <dbReference type="ARBA" id="ARBA00012056"/>
    </source>
</evidence>
<dbReference type="STRING" id="1441930.Z042_24145"/>
<dbReference type="EC" id="2.4.2.43" evidence="4 19"/>
<reference evidence="21 22" key="2">
    <citation type="submission" date="2015-03" db="EMBL/GenBank/DDBJ databases">
        <authorList>
            <person name="Chan K.-G."/>
        </authorList>
    </citation>
    <scope>NUCLEOTIDE SEQUENCE [LARGE SCALE GENOMIC DNA]</scope>
    <source>
        <strain evidence="21 22">RB-25</strain>
    </source>
</reference>
<keyword evidence="11 19" id="KW-0808">Transferase</keyword>
<dbReference type="OrthoDB" id="9775035at2"/>
<dbReference type="PANTHER" id="PTHR33908">
    <property type="entry name" value="MANNOSYLTRANSFERASE YKCB-RELATED"/>
    <property type="match status" value="1"/>
</dbReference>
<keyword evidence="12 19" id="KW-0812">Transmembrane</keyword>
<feature type="transmembrane region" description="Helical" evidence="19">
    <location>
        <begin position="295"/>
        <end position="312"/>
    </location>
</feature>
<keyword evidence="8" id="KW-0997">Cell inner membrane</keyword>
<feature type="transmembrane region" description="Helical" evidence="19">
    <location>
        <begin position="412"/>
        <end position="430"/>
    </location>
</feature>
<dbReference type="InterPro" id="IPR003342">
    <property type="entry name" value="ArnT-like_N"/>
</dbReference>
<sequence>MKALKTTWAIVLAVFFVLAYLLPLNGRLLWQPDETRYAEISREMLAQGDWVVPKLLGLRYFEKPVAGYWFNNISQLLFGDSNFAVRFASVFSTALSALLIFALAWLMWKNAHRAYLAVLIFLSMFLVFSVGTYSVLDPMIALWLTAAMTSYYLALRAQTTKGKLGGYVLLGLACGMGFMTKGFLALAVPVIAVIPIVIQQRKIKELLIYGPIAVVVAVLLSLPWGLAIAQREPDYWRYFFWVEHIQRFADKNNAQHKAPFWYYLPILIAAVLPWLALLPGSLLKGWRERVQRPELFFLLSWAIMPLIFFSIAKGKLLTYILPCMAPLALLMAAYAEDCVALLRTRVFKVNALLNGLFGVIGMVALVLIGAGLLPNVHLFTQDEWAKIIFGIAAFGGWLLFAVVSGRNNAQRWAWAAACPLLLCLLIGYAIPQQVVDSKQPQNFIRANIPVLSQSRYVLADDVGVAAGLAWELKRSDVLMFNQKGEVSYGLSYEDSRSHYISAGDFPQWLAQARKQGDVSLVLQLSRDESVPQNLPTADSVYEMHRLILLRYKQQP</sequence>
<organism evidence="21 22">
    <name type="scientific">Chania multitudinisentens RB-25</name>
    <dbReference type="NCBI Taxonomy" id="1441930"/>
    <lineage>
        <taxon>Bacteria</taxon>
        <taxon>Pseudomonadati</taxon>
        <taxon>Pseudomonadota</taxon>
        <taxon>Gammaproteobacteria</taxon>
        <taxon>Enterobacterales</taxon>
        <taxon>Yersiniaceae</taxon>
        <taxon>Chania</taxon>
    </lineage>
</organism>
<evidence type="ECO:0000259" key="20">
    <source>
        <dbReference type="Pfam" id="PF02366"/>
    </source>
</evidence>
<evidence type="ECO:0000256" key="9">
    <source>
        <dbReference type="ARBA" id="ARBA00022556"/>
    </source>
</evidence>
<evidence type="ECO:0000256" key="18">
    <source>
        <dbReference type="ARBA" id="ARBA00034054"/>
    </source>
</evidence>
<feature type="transmembrane region" description="Helical" evidence="19">
    <location>
        <begin position="83"/>
        <end position="108"/>
    </location>
</feature>
<feature type="transmembrane region" description="Helical" evidence="19">
    <location>
        <begin position="351"/>
        <end position="372"/>
    </location>
</feature>
<dbReference type="UniPathway" id="UPA00037"/>
<evidence type="ECO:0000313" key="22">
    <source>
        <dbReference type="Proteomes" id="UP000019030"/>
    </source>
</evidence>
<evidence type="ECO:0000256" key="14">
    <source>
        <dbReference type="ARBA" id="ARBA00022989"/>
    </source>
</evidence>
<evidence type="ECO:0000256" key="3">
    <source>
        <dbReference type="ARBA" id="ARBA00010814"/>
    </source>
</evidence>
<gene>
    <name evidence="19 21" type="primary">arnT</name>
    <name evidence="21" type="ORF">Z042_24145</name>
</gene>
<feature type="transmembrane region" description="Helical" evidence="19">
    <location>
        <begin position="260"/>
        <end position="283"/>
    </location>
</feature>
<dbReference type="PATRIC" id="fig|1441930.4.peg.4780"/>
<dbReference type="GO" id="GO:0005886">
    <property type="term" value="C:plasma membrane"/>
    <property type="evidence" value="ECO:0007669"/>
    <property type="project" value="UniProtKB-SubCell"/>
</dbReference>
<dbReference type="Proteomes" id="UP000019030">
    <property type="component" value="Chromosome"/>
</dbReference>
<dbReference type="KEGG" id="sfo:Z042_24145"/>
<evidence type="ECO:0000256" key="15">
    <source>
        <dbReference type="ARBA" id="ARBA00023098"/>
    </source>
</evidence>
<keyword evidence="6 19" id="KW-1003">Cell membrane</keyword>
<dbReference type="NCBIfam" id="NF009784">
    <property type="entry name" value="PRK13279.1"/>
    <property type="match status" value="1"/>
</dbReference>
<evidence type="ECO:0000256" key="6">
    <source>
        <dbReference type="ARBA" id="ARBA00022475"/>
    </source>
</evidence>
<feature type="transmembrane region" description="Helical" evidence="19">
    <location>
        <begin position="167"/>
        <end position="194"/>
    </location>
</feature>
<keyword evidence="13 19" id="KW-0448">Lipopolysaccharide biosynthesis</keyword>
<evidence type="ECO:0000256" key="16">
    <source>
        <dbReference type="ARBA" id="ARBA00023136"/>
    </source>
</evidence>
<keyword evidence="15 19" id="KW-0443">Lipid metabolism</keyword>
<dbReference type="Pfam" id="PF02366">
    <property type="entry name" value="PMT"/>
    <property type="match status" value="1"/>
</dbReference>
<keyword evidence="14 19" id="KW-1133">Transmembrane helix</keyword>
<accession>W0LEQ3</accession>
<feature type="transmembrane region" description="Helical" evidence="19">
    <location>
        <begin position="318"/>
        <end position="339"/>
    </location>
</feature>
<dbReference type="GO" id="GO:0010041">
    <property type="term" value="P:response to iron(III) ion"/>
    <property type="evidence" value="ECO:0007669"/>
    <property type="project" value="TreeGrafter"/>
</dbReference>
<keyword evidence="9 19" id="KW-0441">Lipid A biosynthesis</keyword>
<evidence type="ECO:0000256" key="19">
    <source>
        <dbReference type="HAMAP-Rule" id="MF_01165"/>
    </source>
</evidence>
<keyword evidence="16 19" id="KW-0472">Membrane</keyword>
<comment type="function">
    <text evidence="17 19">Catalyzes the transfer of the L-Ara4N moiety of the glycolipid undecaprenyl phosphate-alpha-L-Ara4N to lipid A. The modified arabinose is attached to lipid A and is required for resistance to polymyxin and cationic antimicrobial peptides.</text>
</comment>
<dbReference type="eggNOG" id="COG1807">
    <property type="taxonomic scope" value="Bacteria"/>
</dbReference>
<dbReference type="HAMAP" id="MF_01165">
    <property type="entry name" value="ArnT_transfer"/>
    <property type="match status" value="1"/>
</dbReference>
<feature type="transmembrane region" description="Helical" evidence="19">
    <location>
        <begin position="6"/>
        <end position="24"/>
    </location>
</feature>
<comment type="subcellular location">
    <subcellularLocation>
        <location evidence="1">Cell inner membrane</location>
        <topology evidence="1">Multi-pass membrane protein</topology>
    </subcellularLocation>
    <subcellularLocation>
        <location evidence="19">Cell membrane</location>
        <topology evidence="19">Multi-pass membrane protein</topology>
    </subcellularLocation>
</comment>
<evidence type="ECO:0000256" key="11">
    <source>
        <dbReference type="ARBA" id="ARBA00022679"/>
    </source>
</evidence>
<dbReference type="GO" id="GO:0006493">
    <property type="term" value="P:protein O-linked glycosylation"/>
    <property type="evidence" value="ECO:0007669"/>
    <property type="project" value="InterPro"/>
</dbReference>
<dbReference type="HOGENOM" id="CLU_019200_2_1_6"/>
<dbReference type="GO" id="GO:0009103">
    <property type="term" value="P:lipopolysaccharide biosynthetic process"/>
    <property type="evidence" value="ECO:0007669"/>
    <property type="project" value="UniProtKB-KW"/>
</dbReference>
<dbReference type="GO" id="GO:0000030">
    <property type="term" value="F:mannosyltransferase activity"/>
    <property type="evidence" value="ECO:0007669"/>
    <property type="project" value="InterPro"/>
</dbReference>
<feature type="domain" description="ArnT-like N-terminal" evidence="20">
    <location>
        <begin position="10"/>
        <end position="239"/>
    </location>
</feature>
<keyword evidence="10 19" id="KW-0328">Glycosyltransferase</keyword>
<dbReference type="InterPro" id="IPR022839">
    <property type="entry name" value="ArnT"/>
</dbReference>
<comment type="pathway">
    <text evidence="2 19">Lipopolysaccharide metabolism; 4-amino-4-deoxy-beta-L-arabinose-lipid A biosynthesis.</text>
</comment>